<dbReference type="Gene3D" id="3.30.70.940">
    <property type="entry name" value="NusG, N-terminal domain"/>
    <property type="match status" value="1"/>
</dbReference>
<feature type="domain" description="NusG-like N-terminal" evidence="4">
    <location>
        <begin position="2"/>
        <end position="89"/>
    </location>
</feature>
<proteinExistence type="predicted"/>
<protein>
    <recommendedName>
        <fullName evidence="4">NusG-like N-terminal domain-containing protein</fullName>
    </recommendedName>
</protein>
<dbReference type="PANTHER" id="PTHR30265:SF4">
    <property type="entry name" value="KOW MOTIF FAMILY PROTEIN, EXPRESSED"/>
    <property type="match status" value="1"/>
</dbReference>
<evidence type="ECO:0000259" key="4">
    <source>
        <dbReference type="Pfam" id="PF02357"/>
    </source>
</evidence>
<dbReference type="InterPro" id="IPR043425">
    <property type="entry name" value="NusG-like"/>
</dbReference>
<dbReference type="PANTHER" id="PTHR30265">
    <property type="entry name" value="RHO-INTERACTING TRANSCRIPTION TERMINATION FACTOR NUSG"/>
    <property type="match status" value="1"/>
</dbReference>
<dbReference type="InterPro" id="IPR008991">
    <property type="entry name" value="Translation_prot_SH3-like_sf"/>
</dbReference>
<reference evidence="5" key="1">
    <citation type="submission" date="2016-04" db="EMBL/GenBank/DDBJ databases">
        <authorList>
            <person name="Nguyen H.D."/>
            <person name="Kesanakurti P."/>
            <person name="Cullis J."/>
            <person name="Levesque C.A."/>
            <person name="Hambleton S."/>
        </authorList>
    </citation>
    <scope>NUCLEOTIDE SEQUENCE</scope>
    <source>
        <strain evidence="5">DAOMC 238032</strain>
    </source>
</reference>
<reference evidence="5" key="2">
    <citation type="journal article" date="2019" name="IMA Fungus">
        <title>Genome sequencing and comparison of five Tilletia species to identify candidate genes for the detection of regulated species infecting wheat.</title>
        <authorList>
            <person name="Nguyen H.D.T."/>
            <person name="Sultana T."/>
            <person name="Kesanakurti P."/>
            <person name="Hambleton S."/>
        </authorList>
    </citation>
    <scope>NUCLEOTIDE SEQUENCE</scope>
    <source>
        <strain evidence="5">DAOMC 238032</strain>
    </source>
</reference>
<gene>
    <name evidence="5" type="ORF">A4X03_0g9940</name>
</gene>
<keyword evidence="3" id="KW-0804">Transcription</keyword>
<evidence type="ECO:0000313" key="5">
    <source>
        <dbReference type="EMBL" id="KAE8235014.1"/>
    </source>
</evidence>
<dbReference type="CDD" id="cd08000">
    <property type="entry name" value="NGN"/>
    <property type="match status" value="1"/>
</dbReference>
<dbReference type="InterPro" id="IPR015869">
    <property type="entry name" value="Transcrpt_antiterm_NusG_bac_CS"/>
</dbReference>
<dbReference type="SUPFAM" id="SSF50104">
    <property type="entry name" value="Translation proteins SH3-like domain"/>
    <property type="match status" value="1"/>
</dbReference>
<dbReference type="InterPro" id="IPR036735">
    <property type="entry name" value="NGN_dom_sf"/>
</dbReference>
<dbReference type="SUPFAM" id="SSF82679">
    <property type="entry name" value="N-utilization substance G protein NusG, N-terminal domain"/>
    <property type="match status" value="1"/>
</dbReference>
<comment type="caution">
    <text evidence="5">The sequence shown here is derived from an EMBL/GenBank/DDBJ whole genome shotgun (WGS) entry which is preliminary data.</text>
</comment>
<dbReference type="GO" id="GO:0006354">
    <property type="term" value="P:DNA-templated transcription elongation"/>
    <property type="evidence" value="ECO:0007669"/>
    <property type="project" value="InterPro"/>
</dbReference>
<evidence type="ECO:0000313" key="6">
    <source>
        <dbReference type="Proteomes" id="UP000077671"/>
    </source>
</evidence>
<dbReference type="Pfam" id="PF02357">
    <property type="entry name" value="NusG"/>
    <property type="match status" value="1"/>
</dbReference>
<name>A0A8T8S8I0_9BASI</name>
<keyword evidence="1" id="KW-0889">Transcription antitermination</keyword>
<organism evidence="5 6">
    <name type="scientific">Tilletia caries</name>
    <name type="common">wheat bunt fungus</name>
    <dbReference type="NCBI Taxonomy" id="13290"/>
    <lineage>
        <taxon>Eukaryota</taxon>
        <taxon>Fungi</taxon>
        <taxon>Dikarya</taxon>
        <taxon>Basidiomycota</taxon>
        <taxon>Ustilaginomycotina</taxon>
        <taxon>Exobasidiomycetes</taxon>
        <taxon>Tilletiales</taxon>
        <taxon>Tilletiaceae</taxon>
        <taxon>Tilletia</taxon>
    </lineage>
</organism>
<evidence type="ECO:0000256" key="2">
    <source>
        <dbReference type="ARBA" id="ARBA00023015"/>
    </source>
</evidence>
<dbReference type="AlphaFoldDB" id="A0A8T8S8I0"/>
<dbReference type="Proteomes" id="UP000077671">
    <property type="component" value="Unassembled WGS sequence"/>
</dbReference>
<accession>A0A8T8S8I0</accession>
<dbReference type="EMBL" id="LWDD02004586">
    <property type="protein sequence ID" value="KAE8235014.1"/>
    <property type="molecule type" value="Genomic_DNA"/>
</dbReference>
<dbReference type="Gene3D" id="2.30.30.30">
    <property type="match status" value="1"/>
</dbReference>
<dbReference type="InterPro" id="IPR014722">
    <property type="entry name" value="Rib_uL2_dom2"/>
</dbReference>
<dbReference type="GO" id="GO:0031564">
    <property type="term" value="P:transcription antitermination"/>
    <property type="evidence" value="ECO:0007669"/>
    <property type="project" value="UniProtKB-KW"/>
</dbReference>
<evidence type="ECO:0000256" key="3">
    <source>
        <dbReference type="ARBA" id="ARBA00023163"/>
    </source>
</evidence>
<dbReference type="CDD" id="cd06091">
    <property type="entry name" value="KOW_NusG"/>
    <property type="match status" value="1"/>
</dbReference>
<keyword evidence="2" id="KW-0805">Transcription regulation</keyword>
<dbReference type="InterPro" id="IPR006645">
    <property type="entry name" value="NGN-like_dom"/>
</dbReference>
<sequence length="162" mass="17279">MTGREIAVKIALEDLGITALVPQRKGPDLRRRGRLIEGSMQPVIFGYVLVQSDPHPEVLVAFKGVENVIDVLGGADRPMRVTGQEISRFKAMAEAGAYDWTAPSGLVVKAGETVRVTAGPFSSFKAVALTSSSKGKGDVVVSVNVFGRETPVTMPLAMLEKL</sequence>
<evidence type="ECO:0000256" key="1">
    <source>
        <dbReference type="ARBA" id="ARBA00022814"/>
    </source>
</evidence>
<dbReference type="PROSITE" id="PS01014">
    <property type="entry name" value="NUSG"/>
    <property type="match status" value="1"/>
</dbReference>